<dbReference type="SUPFAM" id="SSF56112">
    <property type="entry name" value="Protein kinase-like (PK-like)"/>
    <property type="match status" value="1"/>
</dbReference>
<protein>
    <recommendedName>
        <fullName evidence="4">Protein kinase domain-containing protein</fullName>
    </recommendedName>
</protein>
<dbReference type="AlphaFoldDB" id="A0AAJ0HCF4"/>
<reference evidence="2" key="2">
    <citation type="submission" date="2023-06" db="EMBL/GenBank/DDBJ databases">
        <authorList>
            <consortium name="Lawrence Berkeley National Laboratory"/>
            <person name="Haridas S."/>
            <person name="Hensen N."/>
            <person name="Bonometti L."/>
            <person name="Westerberg I."/>
            <person name="Brannstrom I.O."/>
            <person name="Guillou S."/>
            <person name="Cros-Aarteil S."/>
            <person name="Calhoun S."/>
            <person name="Kuo A."/>
            <person name="Mondo S."/>
            <person name="Pangilinan J."/>
            <person name="Riley R."/>
            <person name="Labutti K."/>
            <person name="Andreopoulos B."/>
            <person name="Lipzen A."/>
            <person name="Chen C."/>
            <person name="Yanf M."/>
            <person name="Daum C."/>
            <person name="Ng V."/>
            <person name="Clum A."/>
            <person name="Steindorff A."/>
            <person name="Ohm R."/>
            <person name="Martin F."/>
            <person name="Silar P."/>
            <person name="Natvig D."/>
            <person name="Lalanne C."/>
            <person name="Gautier V."/>
            <person name="Ament-Velasquez S.L."/>
            <person name="Kruys A."/>
            <person name="Hutchinson M.I."/>
            <person name="Powell A.J."/>
            <person name="Barry K."/>
            <person name="Miller A.N."/>
            <person name="Grigoriev I.V."/>
            <person name="Debuchy R."/>
            <person name="Gladieux P."/>
            <person name="Thoren M.H."/>
            <person name="Johannesson H."/>
        </authorList>
    </citation>
    <scope>NUCLEOTIDE SEQUENCE</scope>
    <source>
        <strain evidence="2">CBS 955.72</strain>
    </source>
</reference>
<evidence type="ECO:0000313" key="3">
    <source>
        <dbReference type="Proteomes" id="UP001275084"/>
    </source>
</evidence>
<keyword evidence="1" id="KW-1133">Transmembrane helix</keyword>
<dbReference type="Gene3D" id="1.10.510.10">
    <property type="entry name" value="Transferase(Phosphotransferase) domain 1"/>
    <property type="match status" value="1"/>
</dbReference>
<keyword evidence="1" id="KW-0472">Membrane</keyword>
<gene>
    <name evidence="2" type="ORF">B0T25DRAFT_293052</name>
</gene>
<dbReference type="PANTHER" id="PTHR37542:SF3">
    <property type="entry name" value="PRION-INHIBITION AND PROPAGATION HELO DOMAIN-CONTAINING PROTEIN"/>
    <property type="match status" value="1"/>
</dbReference>
<dbReference type="EMBL" id="JAUIQD010000006">
    <property type="protein sequence ID" value="KAK3347023.1"/>
    <property type="molecule type" value="Genomic_DNA"/>
</dbReference>
<evidence type="ECO:0008006" key="4">
    <source>
        <dbReference type="Google" id="ProtNLM"/>
    </source>
</evidence>
<dbReference type="Gene3D" id="1.20.120.1020">
    <property type="entry name" value="Prion-inhibition and propagation, HeLo domain"/>
    <property type="match status" value="1"/>
</dbReference>
<name>A0AAJ0HCF4_9PEZI</name>
<accession>A0AAJ0HCF4</accession>
<reference evidence="2" key="1">
    <citation type="journal article" date="2023" name="Mol. Phylogenet. Evol.">
        <title>Genome-scale phylogeny and comparative genomics of the fungal order Sordariales.</title>
        <authorList>
            <person name="Hensen N."/>
            <person name="Bonometti L."/>
            <person name="Westerberg I."/>
            <person name="Brannstrom I.O."/>
            <person name="Guillou S."/>
            <person name="Cros-Aarteil S."/>
            <person name="Calhoun S."/>
            <person name="Haridas S."/>
            <person name="Kuo A."/>
            <person name="Mondo S."/>
            <person name="Pangilinan J."/>
            <person name="Riley R."/>
            <person name="LaButti K."/>
            <person name="Andreopoulos B."/>
            <person name="Lipzen A."/>
            <person name="Chen C."/>
            <person name="Yan M."/>
            <person name="Daum C."/>
            <person name="Ng V."/>
            <person name="Clum A."/>
            <person name="Steindorff A."/>
            <person name="Ohm R.A."/>
            <person name="Martin F."/>
            <person name="Silar P."/>
            <person name="Natvig D.O."/>
            <person name="Lalanne C."/>
            <person name="Gautier V."/>
            <person name="Ament-Velasquez S.L."/>
            <person name="Kruys A."/>
            <person name="Hutchinson M.I."/>
            <person name="Powell A.J."/>
            <person name="Barry K."/>
            <person name="Miller A.N."/>
            <person name="Grigoriev I.V."/>
            <person name="Debuchy R."/>
            <person name="Gladieux P."/>
            <person name="Hiltunen Thoren M."/>
            <person name="Johannesson H."/>
        </authorList>
    </citation>
    <scope>NUCLEOTIDE SEQUENCE</scope>
    <source>
        <strain evidence="2">CBS 955.72</strain>
    </source>
</reference>
<keyword evidence="1" id="KW-0812">Transmembrane</keyword>
<evidence type="ECO:0000256" key="1">
    <source>
        <dbReference type="SAM" id="Phobius"/>
    </source>
</evidence>
<dbReference type="Proteomes" id="UP001275084">
    <property type="component" value="Unassembled WGS sequence"/>
</dbReference>
<dbReference type="PANTHER" id="PTHR37542">
    <property type="entry name" value="HELO DOMAIN-CONTAINING PROTEIN-RELATED"/>
    <property type="match status" value="1"/>
</dbReference>
<proteinExistence type="predicted"/>
<evidence type="ECO:0000313" key="2">
    <source>
        <dbReference type="EMBL" id="KAK3347023.1"/>
    </source>
</evidence>
<comment type="caution">
    <text evidence="2">The sequence shown here is derived from an EMBL/GenBank/DDBJ whole genome shotgun (WGS) entry which is preliminary data.</text>
</comment>
<organism evidence="2 3">
    <name type="scientific">Lasiosphaeria hispida</name>
    <dbReference type="NCBI Taxonomy" id="260671"/>
    <lineage>
        <taxon>Eukaryota</taxon>
        <taxon>Fungi</taxon>
        <taxon>Dikarya</taxon>
        <taxon>Ascomycota</taxon>
        <taxon>Pezizomycotina</taxon>
        <taxon>Sordariomycetes</taxon>
        <taxon>Sordariomycetidae</taxon>
        <taxon>Sordariales</taxon>
        <taxon>Lasiosphaeriaceae</taxon>
        <taxon>Lasiosphaeria</taxon>
    </lineage>
</organism>
<keyword evidence="3" id="KW-1185">Reference proteome</keyword>
<feature type="transmembrane region" description="Helical" evidence="1">
    <location>
        <begin position="461"/>
        <end position="481"/>
    </location>
</feature>
<dbReference type="InterPro" id="IPR011009">
    <property type="entry name" value="Kinase-like_dom_sf"/>
</dbReference>
<dbReference type="InterPro" id="IPR038305">
    <property type="entry name" value="HeLo_sf"/>
</dbReference>
<sequence>MKTSSAMEVAAFVIGTSGLISVAEVCLGVARAIDGVKAFKEETESLYAIYNFEQVRLTLWIAHVLGVTHSPIDIDTLQIEERHLPPVLTSASPINLHEPLRGALAEVARILKKLNHLLDKYGANDVSAARRMQFQTKVFKEGGKDEVRELLAQLKNWNDSLDRVVESRMRHHLVSNMHTRLLSAAQTDRELEAIQGAAQGTHPSLGHEAAFRRQLLSIENQSDGQPSGLMVPPGDISPSLPPPIKSGTLRAMGRYERLGERPIRVLQEWKHGQPNWGDLERTTATTRADRLASVLRLEHKPPKLRCLDLIAYTIADGPQNRLDFCFLYRPPPFADGVAPPLTLQTALATLSERRRPTLAQRFGIAATLAESLLAFHTANWLHKAVCSANVLFFADAHTEAPDFRRPFVAGFEFARPDTVRDLTIEGSASAAGFDAYCHPELVAALAGDGRGRRRYQRRFDIYGLGVVLLELGCWMTAAAILKSRQGMAGTRHDHLLETASVSLPLRVGTRYKQAVCACLGWEEDENGDEAGVETEESRRQRQRQRQRQIEEFANTVVAVLRDCHCTL</sequence>